<accession>M1TV13</accession>
<gene>
    <name evidence="1" type="ORF">CYXG_00210</name>
</gene>
<dbReference type="RefSeq" id="YP_007677399.1">
    <property type="nucleotide sequence ID" value="NC_020875.1"/>
</dbReference>
<reference evidence="1 2" key="1">
    <citation type="submission" date="2010-03" db="EMBL/GenBank/DDBJ databases">
        <title>The Genome Sequence of Cyanophage S-SSM4.</title>
        <authorList>
            <consortium name="The Broad Institute Genome Sequencing Platform"/>
            <person name="Henn M.R."/>
            <person name="Sullivan M.S."/>
            <person name="Osburne M.S."/>
            <person name="Levin J."/>
            <person name="Malboeuf C."/>
            <person name="Casali M."/>
            <person name="Russ C."/>
            <person name="Lennon N."/>
            <person name="Erlich R."/>
            <person name="Young S.K."/>
            <person name="Koehrsen M."/>
            <person name="Yandava C."/>
            <person name="Zeng Q."/>
            <person name="Alvarado L."/>
            <person name="Anderson S."/>
            <person name="Berlin A."/>
            <person name="Borenstein D."/>
            <person name="Chen Z."/>
            <person name="Engels R."/>
            <person name="Freedman E."/>
            <person name="Gellesch M."/>
            <person name="Goldberg J."/>
            <person name="Green L."/>
            <person name="Griggs A."/>
            <person name="Gujja S."/>
            <person name="Heiman D."/>
            <person name="Hepburn T."/>
            <person name="Howarth C."/>
            <person name="Jen D."/>
            <person name="Larson L."/>
            <person name="Lewis B."/>
            <person name="Mehta T."/>
            <person name="Park D."/>
            <person name="Pearson M."/>
            <person name="Roberts A."/>
            <person name="Ryan E."/>
            <person name="Saif S."/>
            <person name="Shea T."/>
            <person name="Shenoy N."/>
            <person name="Sisk P."/>
            <person name="Stolte C."/>
            <person name="Sykes S."/>
            <person name="Walk T."/>
            <person name="White J."/>
            <person name="Yu Q."/>
            <person name="Coleman M.L."/>
            <person name="Huang K.H."/>
            <person name="Weigele P.R."/>
            <person name="DeFrancesco A.S."/>
            <person name="Kern S.E."/>
            <person name="Thompson L.R."/>
            <person name="Fu R."/>
            <person name="Hombeck B."/>
            <person name="Chisholm S.W."/>
            <person name="Haas B."/>
            <person name="Nusbaum C."/>
            <person name="Galagan J."/>
            <person name="Birren B."/>
        </authorList>
    </citation>
    <scope>NUCLEOTIDE SEQUENCE [LARGE SCALE GENOMIC DNA]</scope>
    <source>
        <strain evidence="1 2">S-SSM4</strain>
    </source>
</reference>
<dbReference type="Proteomes" id="UP000203282">
    <property type="component" value="Segment"/>
</dbReference>
<keyword evidence="2" id="KW-1185">Reference proteome</keyword>
<dbReference type="Gene3D" id="2.60.120.620">
    <property type="entry name" value="q2cbj1_9rhob like domain"/>
    <property type="match status" value="1"/>
</dbReference>
<sequence length="245" mass="27486">MTAIVGNTIFPFGPGIYAANLTDDDVNVILEHAKNEQRDDASMGLVGNIQKEVWCTNDFIQDVLTPMLSPHVQQYMNELSMAGRIGPSTPIAYNAARIEQGAEGNDAKLNTDLRVINAWVNFTESGPDFNPPHIHNCDLSSVLYLDVPDKMDTIHPESQTHWRNNGLTTFQYGISAPFSVNEFVVPKPVKGFLIIFPANLTHWVMPYYNAEGQKRVTMSANFQMDQTATAAPWQRKYEWESPLPK</sequence>
<dbReference type="KEGG" id="vg:15013635"/>
<evidence type="ECO:0008006" key="3">
    <source>
        <dbReference type="Google" id="ProtNLM"/>
    </source>
</evidence>
<dbReference type="GeneID" id="15013635"/>
<protein>
    <recommendedName>
        <fullName evidence="3">2OG-Fe(II) oxygenase</fullName>
    </recommendedName>
</protein>
<proteinExistence type="predicted"/>
<evidence type="ECO:0000313" key="1">
    <source>
        <dbReference type="EMBL" id="AGG54274.1"/>
    </source>
</evidence>
<evidence type="ECO:0000313" key="2">
    <source>
        <dbReference type="Proteomes" id="UP000203282"/>
    </source>
</evidence>
<dbReference type="InterPro" id="IPR012668">
    <property type="entry name" value="CHP02466"/>
</dbReference>
<dbReference type="EMBL" id="HQ316583">
    <property type="protein sequence ID" value="AGG54274.1"/>
    <property type="molecule type" value="Genomic_DNA"/>
</dbReference>
<dbReference type="OrthoDB" id="26784at10239"/>
<name>M1TV13_9CAUD</name>
<organism evidence="1 2">
    <name type="scientific">Synechococcus phage S-SSM4</name>
    <dbReference type="NCBI Taxonomy" id="536466"/>
    <lineage>
        <taxon>Viruses</taxon>
        <taxon>Duplodnaviria</taxon>
        <taxon>Heunggongvirae</taxon>
        <taxon>Uroviricota</taxon>
        <taxon>Caudoviricetes</taxon>
        <taxon>Pantevenvirales</taxon>
        <taxon>Kyanoviridae</taxon>
        <taxon>Greenvirus</taxon>
        <taxon>Greenvirus ssm4</taxon>
    </lineage>
</organism>
<dbReference type="Pfam" id="PF13759">
    <property type="entry name" value="2OG-FeII_Oxy_5"/>
    <property type="match status" value="1"/>
</dbReference>